<comment type="caution">
    <text evidence="5">The sequence shown here is derived from an EMBL/GenBank/DDBJ whole genome shotgun (WGS) entry which is preliminary data.</text>
</comment>
<evidence type="ECO:0000256" key="2">
    <source>
        <dbReference type="ARBA" id="ARBA00022741"/>
    </source>
</evidence>
<keyword evidence="3" id="KW-0067">ATP-binding</keyword>
<keyword evidence="2" id="KW-0547">Nucleotide-binding</keyword>
<organism evidence="5 6">
    <name type="scientific">Aquibium pacificus</name>
    <dbReference type="NCBI Taxonomy" id="3153579"/>
    <lineage>
        <taxon>Bacteria</taxon>
        <taxon>Pseudomonadati</taxon>
        <taxon>Pseudomonadota</taxon>
        <taxon>Alphaproteobacteria</taxon>
        <taxon>Hyphomicrobiales</taxon>
        <taxon>Phyllobacteriaceae</taxon>
        <taxon>Aquibium</taxon>
    </lineage>
</organism>
<dbReference type="Gene3D" id="1.20.1200.10">
    <property type="entry name" value="Cobalamin adenosyltransferase-like"/>
    <property type="match status" value="1"/>
</dbReference>
<feature type="domain" description="Cobalamin adenosyltransferase-like" evidence="4">
    <location>
        <begin position="17"/>
        <end position="135"/>
    </location>
</feature>
<dbReference type="Pfam" id="PF01923">
    <property type="entry name" value="Cob_adeno_trans"/>
    <property type="match status" value="1"/>
</dbReference>
<dbReference type="EMBL" id="JBDPGJ010000002">
    <property type="protein sequence ID" value="MEX0405308.1"/>
    <property type="molecule type" value="Genomic_DNA"/>
</dbReference>
<reference evidence="5 6" key="1">
    <citation type="submission" date="2024-05" db="EMBL/GenBank/DDBJ databases">
        <authorList>
            <person name="Jiang F."/>
        </authorList>
    </citation>
    <scope>NUCLEOTIDE SEQUENCE [LARGE SCALE GENOMIC DNA]</scope>
    <source>
        <strain evidence="5 6">LZ166</strain>
    </source>
</reference>
<evidence type="ECO:0000313" key="5">
    <source>
        <dbReference type="EMBL" id="MEX0405308.1"/>
    </source>
</evidence>
<dbReference type="Proteomes" id="UP001556692">
    <property type="component" value="Unassembled WGS sequence"/>
</dbReference>
<name>A0ABV3SG67_9HYPH</name>
<accession>A0ABV3SG67</accession>
<dbReference type="SUPFAM" id="SSF89028">
    <property type="entry name" value="Cobalamin adenosyltransferase-like"/>
    <property type="match status" value="1"/>
</dbReference>
<evidence type="ECO:0000259" key="4">
    <source>
        <dbReference type="Pfam" id="PF01923"/>
    </source>
</evidence>
<proteinExistence type="predicted"/>
<keyword evidence="6" id="KW-1185">Reference proteome</keyword>
<sequence>MTGFGSFFSSSRSSTLKTKLRSGLVVDNDSPVMEVLGAIEELDRMIDVIKVFSRLPDVIFFMTTLQEGLSAITIEISQTGLLNISDHHLDSLAKNLELVGDGSPFTAMGREARAFSGLAAALCRRVERCMCTLIDLNCSATGLSDYPSGLQTPQSGLIYISGSTKLLDMLGKC</sequence>
<evidence type="ECO:0000256" key="1">
    <source>
        <dbReference type="ARBA" id="ARBA00022679"/>
    </source>
</evidence>
<dbReference type="InterPro" id="IPR016030">
    <property type="entry name" value="CblAdoTrfase-like"/>
</dbReference>
<evidence type="ECO:0000313" key="6">
    <source>
        <dbReference type="Proteomes" id="UP001556692"/>
    </source>
</evidence>
<evidence type="ECO:0000256" key="3">
    <source>
        <dbReference type="ARBA" id="ARBA00022840"/>
    </source>
</evidence>
<keyword evidence="1" id="KW-0808">Transferase</keyword>
<dbReference type="InterPro" id="IPR036451">
    <property type="entry name" value="CblAdoTrfase-like_sf"/>
</dbReference>
<protein>
    <recommendedName>
        <fullName evidence="4">Cobalamin adenosyltransferase-like domain-containing protein</fullName>
    </recommendedName>
</protein>
<dbReference type="RefSeq" id="WP_367953209.1">
    <property type="nucleotide sequence ID" value="NZ_JBDPGJ010000002.1"/>
</dbReference>
<gene>
    <name evidence="5" type="ORF">ABGN05_06530</name>
</gene>